<protein>
    <submittedName>
        <fullName evidence="4">NagC protein</fullName>
    </submittedName>
</protein>
<evidence type="ECO:0000313" key="5">
    <source>
        <dbReference type="Proteomes" id="UP000032287"/>
    </source>
</evidence>
<dbReference type="InterPro" id="IPR036390">
    <property type="entry name" value="WH_DNA-bd_sf"/>
</dbReference>
<dbReference type="PANTHER" id="PTHR18964:SF149">
    <property type="entry name" value="BIFUNCTIONAL UDP-N-ACETYLGLUCOSAMINE 2-EPIMERASE_N-ACETYLMANNOSAMINE KINASE"/>
    <property type="match status" value="1"/>
</dbReference>
<reference evidence="4 5" key="1">
    <citation type="journal article" date="2015" name="Microbiology (Mosc.)">
        <title>Genomics of the Weissella cibaria species with an examination of its metabolic traits.</title>
        <authorList>
            <person name="Lynch K.M."/>
            <person name="Lucid A."/>
            <person name="Arendt E.K."/>
            <person name="Sleator R.D."/>
            <person name="Lucey B."/>
            <person name="Coffey A."/>
        </authorList>
    </citation>
    <scope>NUCLEOTIDE SEQUENCE [LARGE SCALE GENOMIC DNA]</scope>
    <source>
        <strain evidence="4 5">MG1</strain>
    </source>
</reference>
<gene>
    <name evidence="4" type="primary">nagC</name>
    <name evidence="4" type="ORF">QX99_01159</name>
</gene>
<dbReference type="PROSITE" id="PS01125">
    <property type="entry name" value="ROK"/>
    <property type="match status" value="1"/>
</dbReference>
<keyword evidence="3" id="KW-0119">Carbohydrate metabolism</keyword>
<comment type="caution">
    <text evidence="4">The sequence shown here is derived from an EMBL/GenBank/DDBJ whole genome shotgun (WGS) entry which is preliminary data.</text>
</comment>
<dbReference type="Gene3D" id="1.10.10.10">
    <property type="entry name" value="Winged helix-like DNA-binding domain superfamily/Winged helix DNA-binding domain"/>
    <property type="match status" value="1"/>
</dbReference>
<evidence type="ECO:0000313" key="4">
    <source>
        <dbReference type="EMBL" id="KIU20588.1"/>
    </source>
</evidence>
<dbReference type="GO" id="GO:0042732">
    <property type="term" value="P:D-xylose metabolic process"/>
    <property type="evidence" value="ECO:0007669"/>
    <property type="project" value="UniProtKB-KW"/>
</dbReference>
<dbReference type="eggNOG" id="COG1940">
    <property type="taxonomic scope" value="Bacteria"/>
</dbReference>
<dbReference type="InterPro" id="IPR036388">
    <property type="entry name" value="WH-like_DNA-bd_sf"/>
</dbReference>
<dbReference type="Proteomes" id="UP000032287">
    <property type="component" value="Unassembled WGS sequence"/>
</dbReference>
<dbReference type="STRING" id="137591.AO080_01675"/>
<dbReference type="SUPFAM" id="SSF46785">
    <property type="entry name" value="Winged helix' DNA-binding domain"/>
    <property type="match status" value="1"/>
</dbReference>
<evidence type="ECO:0000256" key="2">
    <source>
        <dbReference type="ARBA" id="ARBA00006479"/>
    </source>
</evidence>
<dbReference type="Gene3D" id="3.30.420.40">
    <property type="match status" value="2"/>
</dbReference>
<dbReference type="InterPro" id="IPR043129">
    <property type="entry name" value="ATPase_NBD"/>
</dbReference>
<evidence type="ECO:0000256" key="3">
    <source>
        <dbReference type="ARBA" id="ARBA00022629"/>
    </source>
</evidence>
<comment type="similarity">
    <text evidence="2">Belongs to the ROK (NagC/XylR) family.</text>
</comment>
<evidence type="ECO:0000256" key="1">
    <source>
        <dbReference type="ARBA" id="ARBA00002486"/>
    </source>
</evidence>
<dbReference type="AlphaFoldDB" id="A0A0D1JGW7"/>
<dbReference type="SUPFAM" id="SSF53067">
    <property type="entry name" value="Actin-like ATPase domain"/>
    <property type="match status" value="1"/>
</dbReference>
<dbReference type="RefSeq" id="WP_043711335.1">
    <property type="nucleotide sequence ID" value="NZ_JALOCT010000010.1"/>
</dbReference>
<dbReference type="PATRIC" id="fig|137591.25.peg.1129"/>
<sequence>MVNKVDQDAMRDVNRKLMLQALFNAKQTSRSEIADQIALHKSTVTTIYRDVEDLGYIEELGEGAVSKAGGRKPKLIRFNRQFGYIVSFDLGRHHLRYLVARMTGETIARGQMTVTGMAYRDIKRAMLSYVAQLGDMHTERGLIGVGVAIHGVVEDNCVRYTPFHTDLLEHDLATELTEELDVPVFLENEANLAAVYLRDFHDYDSEETYRNFAVVNIHNGIGAGIIQNERLFRGLHGEAGEIGRQVIINNDYLAAGKFDAPIHIEDLYAEDAMLSRLGVLKGQDEITRDDFLSLYMGGDSDAIALLQEWVHAISRTVYNLAQYAAPEAIFVHSRFIAGTPQLLDLLLQTYHEILPESDTPLFFAKNSVNKATLAGGVAIVTRHLLDMMGYELKFTMTEEDEADANWL</sequence>
<organism evidence="4 5">
    <name type="scientific">Weissella cibaria</name>
    <dbReference type="NCBI Taxonomy" id="137591"/>
    <lineage>
        <taxon>Bacteria</taxon>
        <taxon>Bacillati</taxon>
        <taxon>Bacillota</taxon>
        <taxon>Bacilli</taxon>
        <taxon>Lactobacillales</taxon>
        <taxon>Lactobacillaceae</taxon>
        <taxon>Weissella</taxon>
    </lineage>
</organism>
<dbReference type="InterPro" id="IPR049874">
    <property type="entry name" value="ROK_cs"/>
</dbReference>
<dbReference type="InterPro" id="IPR000600">
    <property type="entry name" value="ROK"/>
</dbReference>
<keyword evidence="5" id="KW-1185">Reference proteome</keyword>
<dbReference type="Pfam" id="PF00480">
    <property type="entry name" value="ROK"/>
    <property type="match status" value="1"/>
</dbReference>
<comment type="function">
    <text evidence="1">Transcriptional repressor of xylose-utilizing enzymes.</text>
</comment>
<name>A0A0D1JGW7_9LACO</name>
<accession>A0A0D1JGW7</accession>
<keyword evidence="3" id="KW-0859">Xylose metabolism</keyword>
<dbReference type="PANTHER" id="PTHR18964">
    <property type="entry name" value="ROK (REPRESSOR, ORF, KINASE) FAMILY"/>
    <property type="match status" value="1"/>
</dbReference>
<dbReference type="EMBL" id="JWHU01000018">
    <property type="protein sequence ID" value="KIU20588.1"/>
    <property type="molecule type" value="Genomic_DNA"/>
</dbReference>
<proteinExistence type="inferred from homology"/>